<accession>A0ABN3UVI1</accession>
<sequence>MAQGWRVLEDDRLLDGSAASALLQTRVDQGLLTTYLQSDTGCLLTFVSNGARAMIVLMERAGDPGQHAVSPGDAGSSGGYVLDNGQEDTYDDADTVPLADALADVRAIVDTGRPPREMRWAFDR</sequence>
<gene>
    <name evidence="2" type="ORF">GCM10009867_32670</name>
</gene>
<name>A0ABN3UVI1_9MICO</name>
<dbReference type="EMBL" id="BAAARN010000004">
    <property type="protein sequence ID" value="GAA2738917.1"/>
    <property type="molecule type" value="Genomic_DNA"/>
</dbReference>
<proteinExistence type="predicted"/>
<evidence type="ECO:0000313" key="2">
    <source>
        <dbReference type="EMBL" id="GAA2738917.1"/>
    </source>
</evidence>
<dbReference type="RefSeq" id="WP_344195360.1">
    <property type="nucleotide sequence ID" value="NZ_BAAARN010000004.1"/>
</dbReference>
<evidence type="ECO:0008006" key="4">
    <source>
        <dbReference type="Google" id="ProtNLM"/>
    </source>
</evidence>
<dbReference type="Proteomes" id="UP001501326">
    <property type="component" value="Unassembled WGS sequence"/>
</dbReference>
<reference evidence="2 3" key="1">
    <citation type="journal article" date="2019" name="Int. J. Syst. Evol. Microbiol.">
        <title>The Global Catalogue of Microorganisms (GCM) 10K type strain sequencing project: providing services to taxonomists for standard genome sequencing and annotation.</title>
        <authorList>
            <consortium name="The Broad Institute Genomics Platform"/>
            <consortium name="The Broad Institute Genome Sequencing Center for Infectious Disease"/>
            <person name="Wu L."/>
            <person name="Ma J."/>
        </authorList>
    </citation>
    <scope>NUCLEOTIDE SEQUENCE [LARGE SCALE GENOMIC DNA]</scope>
    <source>
        <strain evidence="2 3">JCM 16378</strain>
    </source>
</reference>
<comment type="caution">
    <text evidence="2">The sequence shown here is derived from an EMBL/GenBank/DDBJ whole genome shotgun (WGS) entry which is preliminary data.</text>
</comment>
<feature type="region of interest" description="Disordered" evidence="1">
    <location>
        <begin position="64"/>
        <end position="87"/>
    </location>
</feature>
<evidence type="ECO:0000256" key="1">
    <source>
        <dbReference type="SAM" id="MobiDB-lite"/>
    </source>
</evidence>
<evidence type="ECO:0000313" key="3">
    <source>
        <dbReference type="Proteomes" id="UP001501326"/>
    </source>
</evidence>
<keyword evidence="3" id="KW-1185">Reference proteome</keyword>
<organism evidence="2 3">
    <name type="scientific">Pedococcus aerophilus</name>
    <dbReference type="NCBI Taxonomy" id="436356"/>
    <lineage>
        <taxon>Bacteria</taxon>
        <taxon>Bacillati</taxon>
        <taxon>Actinomycetota</taxon>
        <taxon>Actinomycetes</taxon>
        <taxon>Micrococcales</taxon>
        <taxon>Intrasporangiaceae</taxon>
        <taxon>Pedococcus</taxon>
    </lineage>
</organism>
<protein>
    <recommendedName>
        <fullName evidence="4">Immunity protein Imm1</fullName>
    </recommendedName>
</protein>